<protein>
    <submittedName>
        <fullName evidence="1">Uncharacterized protein</fullName>
    </submittedName>
</protein>
<sequence length="157" mass="17403">MSQISAEANTHRWTLFSNYAFLLLLSSSLSFSPPYLLLSKCSLPLSSHQQRSLPTGWTARSSARFLLSICLCTFPTRDVKISARSACIIPSSHWTAKDTIVVPKLLSGNKLLRIRRTRVGRTQVLAWVSVSLASRHDGASYSPHTFLAADHASSRRC</sequence>
<dbReference type="AlphaFoldDB" id="A0AAD7MR47"/>
<keyword evidence="2" id="KW-1185">Reference proteome</keyword>
<name>A0AAD7MR47_9AGAR</name>
<accession>A0AAD7MR47</accession>
<organism evidence="1 2">
    <name type="scientific">Mycena maculata</name>
    <dbReference type="NCBI Taxonomy" id="230809"/>
    <lineage>
        <taxon>Eukaryota</taxon>
        <taxon>Fungi</taxon>
        <taxon>Dikarya</taxon>
        <taxon>Basidiomycota</taxon>
        <taxon>Agaricomycotina</taxon>
        <taxon>Agaricomycetes</taxon>
        <taxon>Agaricomycetidae</taxon>
        <taxon>Agaricales</taxon>
        <taxon>Marasmiineae</taxon>
        <taxon>Mycenaceae</taxon>
        <taxon>Mycena</taxon>
    </lineage>
</organism>
<evidence type="ECO:0000313" key="1">
    <source>
        <dbReference type="EMBL" id="KAJ7728289.1"/>
    </source>
</evidence>
<dbReference type="EMBL" id="JARJLG010000206">
    <property type="protein sequence ID" value="KAJ7728289.1"/>
    <property type="molecule type" value="Genomic_DNA"/>
</dbReference>
<evidence type="ECO:0000313" key="2">
    <source>
        <dbReference type="Proteomes" id="UP001215280"/>
    </source>
</evidence>
<gene>
    <name evidence="1" type="ORF">DFH07DRAFT_851228</name>
</gene>
<reference evidence="1" key="1">
    <citation type="submission" date="2023-03" db="EMBL/GenBank/DDBJ databases">
        <title>Massive genome expansion in bonnet fungi (Mycena s.s.) driven by repeated elements and novel gene families across ecological guilds.</title>
        <authorList>
            <consortium name="Lawrence Berkeley National Laboratory"/>
            <person name="Harder C.B."/>
            <person name="Miyauchi S."/>
            <person name="Viragh M."/>
            <person name="Kuo A."/>
            <person name="Thoen E."/>
            <person name="Andreopoulos B."/>
            <person name="Lu D."/>
            <person name="Skrede I."/>
            <person name="Drula E."/>
            <person name="Henrissat B."/>
            <person name="Morin E."/>
            <person name="Kohler A."/>
            <person name="Barry K."/>
            <person name="LaButti K."/>
            <person name="Morin E."/>
            <person name="Salamov A."/>
            <person name="Lipzen A."/>
            <person name="Mereny Z."/>
            <person name="Hegedus B."/>
            <person name="Baldrian P."/>
            <person name="Stursova M."/>
            <person name="Weitz H."/>
            <person name="Taylor A."/>
            <person name="Grigoriev I.V."/>
            <person name="Nagy L.G."/>
            <person name="Martin F."/>
            <person name="Kauserud H."/>
        </authorList>
    </citation>
    <scope>NUCLEOTIDE SEQUENCE</scope>
    <source>
        <strain evidence="1">CBHHK188m</strain>
    </source>
</reference>
<dbReference type="Proteomes" id="UP001215280">
    <property type="component" value="Unassembled WGS sequence"/>
</dbReference>
<proteinExistence type="predicted"/>
<comment type="caution">
    <text evidence="1">The sequence shown here is derived from an EMBL/GenBank/DDBJ whole genome shotgun (WGS) entry which is preliminary data.</text>
</comment>